<feature type="non-terminal residue" evidence="5">
    <location>
        <position position="155"/>
    </location>
</feature>
<evidence type="ECO:0000313" key="5">
    <source>
        <dbReference type="EMBL" id="KAJ9587242.1"/>
    </source>
</evidence>
<evidence type="ECO:0000256" key="3">
    <source>
        <dbReference type="ARBA" id="ARBA00022741"/>
    </source>
</evidence>
<dbReference type="PANTHER" id="PTHR11088">
    <property type="entry name" value="TRNA DIMETHYLALLYLTRANSFERASE"/>
    <property type="match status" value="1"/>
</dbReference>
<evidence type="ECO:0000313" key="6">
    <source>
        <dbReference type="Proteomes" id="UP001233999"/>
    </source>
</evidence>
<comment type="similarity">
    <text evidence="1">Belongs to the IPP transferase family.</text>
</comment>
<proteinExistence type="inferred from homology"/>
<evidence type="ECO:0000256" key="4">
    <source>
        <dbReference type="ARBA" id="ARBA00022840"/>
    </source>
</evidence>
<dbReference type="GO" id="GO:0005524">
    <property type="term" value="F:ATP binding"/>
    <property type="evidence" value="ECO:0007669"/>
    <property type="project" value="UniProtKB-KW"/>
</dbReference>
<dbReference type="InterPro" id="IPR039657">
    <property type="entry name" value="Dimethylallyltransferase"/>
</dbReference>
<dbReference type="Pfam" id="PF01715">
    <property type="entry name" value="IPPT"/>
    <property type="match status" value="1"/>
</dbReference>
<comment type="caution">
    <text evidence="5">The sequence shown here is derived from an EMBL/GenBank/DDBJ whole genome shotgun (WGS) entry which is preliminary data.</text>
</comment>
<keyword evidence="4" id="KW-0067">ATP-binding</keyword>
<evidence type="ECO:0000256" key="1">
    <source>
        <dbReference type="ARBA" id="ARBA00005842"/>
    </source>
</evidence>
<organism evidence="5 6">
    <name type="scientific">Diploptera punctata</name>
    <name type="common">Pacific beetle cockroach</name>
    <dbReference type="NCBI Taxonomy" id="6984"/>
    <lineage>
        <taxon>Eukaryota</taxon>
        <taxon>Metazoa</taxon>
        <taxon>Ecdysozoa</taxon>
        <taxon>Arthropoda</taxon>
        <taxon>Hexapoda</taxon>
        <taxon>Insecta</taxon>
        <taxon>Pterygota</taxon>
        <taxon>Neoptera</taxon>
        <taxon>Polyneoptera</taxon>
        <taxon>Dictyoptera</taxon>
        <taxon>Blattodea</taxon>
        <taxon>Blaberoidea</taxon>
        <taxon>Blaberidae</taxon>
        <taxon>Diplopterinae</taxon>
        <taxon>Diploptera</taxon>
    </lineage>
</organism>
<sequence length="155" mass="17906">VYKSLNIVTNKVTEEERRLAPHHLLDIVDPLQRFTVMDFRNRALPIIEDLMKIGKLPVIVGGTNYYIESLLWRILIEDSSEELKQENKSPIGSVDSKLESVDRKRIKLEDVEVDILDEAALEKISSQKLYEKLKSIDPDMADQLHPNNKRKIISI</sequence>
<dbReference type="GO" id="GO:0052381">
    <property type="term" value="F:tRNA dimethylallyltransferase activity"/>
    <property type="evidence" value="ECO:0007669"/>
    <property type="project" value="TreeGrafter"/>
</dbReference>
<dbReference type="EMBL" id="JASPKZ010006463">
    <property type="protein sequence ID" value="KAJ9587242.1"/>
    <property type="molecule type" value="Genomic_DNA"/>
</dbReference>
<dbReference type="Proteomes" id="UP001233999">
    <property type="component" value="Unassembled WGS sequence"/>
</dbReference>
<keyword evidence="2" id="KW-0808">Transferase</keyword>
<dbReference type="Gene3D" id="1.10.20.140">
    <property type="match status" value="1"/>
</dbReference>
<name>A0AAD7ZV44_DIPPU</name>
<dbReference type="Gene3D" id="3.40.50.300">
    <property type="entry name" value="P-loop containing nucleotide triphosphate hydrolases"/>
    <property type="match status" value="1"/>
</dbReference>
<dbReference type="PANTHER" id="PTHR11088:SF89">
    <property type="entry name" value="TRNA DIMETHYLALLYLTRANSFERASE"/>
    <property type="match status" value="1"/>
</dbReference>
<protein>
    <submittedName>
        <fullName evidence="5">Uncharacterized protein</fullName>
    </submittedName>
</protein>
<gene>
    <name evidence="5" type="ORF">L9F63_019221</name>
</gene>
<accession>A0AAD7ZV44</accession>
<dbReference type="GO" id="GO:0006400">
    <property type="term" value="P:tRNA modification"/>
    <property type="evidence" value="ECO:0007669"/>
    <property type="project" value="TreeGrafter"/>
</dbReference>
<dbReference type="InterPro" id="IPR027417">
    <property type="entry name" value="P-loop_NTPase"/>
</dbReference>
<reference evidence="5" key="2">
    <citation type="submission" date="2023-05" db="EMBL/GenBank/DDBJ databases">
        <authorList>
            <person name="Fouks B."/>
        </authorList>
    </citation>
    <scope>NUCLEOTIDE SEQUENCE</scope>
    <source>
        <strain evidence="5">Stay&amp;Tobe</strain>
        <tissue evidence="5">Testes</tissue>
    </source>
</reference>
<keyword evidence="3" id="KW-0547">Nucleotide-binding</keyword>
<keyword evidence="6" id="KW-1185">Reference proteome</keyword>
<feature type="non-terminal residue" evidence="5">
    <location>
        <position position="1"/>
    </location>
</feature>
<dbReference type="GO" id="GO:0005739">
    <property type="term" value="C:mitochondrion"/>
    <property type="evidence" value="ECO:0007669"/>
    <property type="project" value="TreeGrafter"/>
</dbReference>
<evidence type="ECO:0000256" key="2">
    <source>
        <dbReference type="ARBA" id="ARBA00022679"/>
    </source>
</evidence>
<reference evidence="5" key="1">
    <citation type="journal article" date="2023" name="IScience">
        <title>Live-bearing cockroach genome reveals convergent evolutionary mechanisms linked to viviparity in insects and beyond.</title>
        <authorList>
            <person name="Fouks B."/>
            <person name="Harrison M.C."/>
            <person name="Mikhailova A.A."/>
            <person name="Marchal E."/>
            <person name="English S."/>
            <person name="Carruthers M."/>
            <person name="Jennings E.C."/>
            <person name="Chiamaka E.L."/>
            <person name="Frigard R.A."/>
            <person name="Pippel M."/>
            <person name="Attardo G.M."/>
            <person name="Benoit J.B."/>
            <person name="Bornberg-Bauer E."/>
            <person name="Tobe S.S."/>
        </authorList>
    </citation>
    <scope>NUCLEOTIDE SEQUENCE</scope>
    <source>
        <strain evidence="5">Stay&amp;Tobe</strain>
    </source>
</reference>
<dbReference type="AlphaFoldDB" id="A0AAD7ZV44"/>